<feature type="compositionally biased region" description="Polar residues" evidence="1">
    <location>
        <begin position="45"/>
        <end position="77"/>
    </location>
</feature>
<dbReference type="RefSeq" id="XP_019011950.1">
    <property type="nucleotide sequence ID" value="XM_019154547.1"/>
</dbReference>
<evidence type="ECO:0000256" key="1">
    <source>
        <dbReference type="SAM" id="MobiDB-lite"/>
    </source>
</evidence>
<feature type="region of interest" description="Disordered" evidence="1">
    <location>
        <begin position="248"/>
        <end position="270"/>
    </location>
</feature>
<reference evidence="2" key="1">
    <citation type="submission" date="2013-07" db="EMBL/GenBank/DDBJ databases">
        <title>The Genome Sequence of Cryptococcus pinus CBS10737.</title>
        <authorList>
            <consortium name="The Broad Institute Genome Sequencing Platform"/>
            <person name="Cuomo C."/>
            <person name="Litvintseva A."/>
            <person name="Chen Y."/>
            <person name="Heitman J."/>
            <person name="Sun S."/>
            <person name="Springer D."/>
            <person name="Dromer F."/>
            <person name="Young S.K."/>
            <person name="Zeng Q."/>
            <person name="Gargeya S."/>
            <person name="Fitzgerald M."/>
            <person name="Abouelleil A."/>
            <person name="Alvarado L."/>
            <person name="Berlin A.M."/>
            <person name="Chapman S.B."/>
            <person name="Dewar J."/>
            <person name="Goldberg J."/>
            <person name="Griggs A."/>
            <person name="Gujja S."/>
            <person name="Hansen M."/>
            <person name="Howarth C."/>
            <person name="Imamovic A."/>
            <person name="Larimer J."/>
            <person name="McCowan C."/>
            <person name="Murphy C."/>
            <person name="Pearson M."/>
            <person name="Priest M."/>
            <person name="Roberts A."/>
            <person name="Saif S."/>
            <person name="Shea T."/>
            <person name="Sykes S."/>
            <person name="Wortman J."/>
            <person name="Nusbaum C."/>
            <person name="Birren B."/>
        </authorList>
    </citation>
    <scope>NUCLEOTIDE SEQUENCE [LARGE SCALE GENOMIC DNA]</scope>
    <source>
        <strain evidence="2">CBS 10737</strain>
    </source>
</reference>
<name>A0A1B9I5G4_9TREE</name>
<reference evidence="2" key="3">
    <citation type="submission" date="2016-07" db="EMBL/GenBank/DDBJ databases">
        <title>Evolution of pathogenesis and genome organization in the Tremellales.</title>
        <authorList>
            <person name="Cuomo C."/>
            <person name="Litvintseva A."/>
            <person name="Heitman J."/>
            <person name="Chen Y."/>
            <person name="Sun S."/>
            <person name="Springer D."/>
            <person name="Dromer F."/>
            <person name="Young S."/>
            <person name="Zeng Q."/>
            <person name="Chapman S."/>
            <person name="Gujja S."/>
            <person name="Saif S."/>
            <person name="Birren B."/>
        </authorList>
    </citation>
    <scope>NUCLEOTIDE SEQUENCE</scope>
    <source>
        <strain evidence="2">CBS 10737</strain>
    </source>
</reference>
<evidence type="ECO:0000313" key="3">
    <source>
        <dbReference type="EMBL" id="WWC68509.1"/>
    </source>
</evidence>
<evidence type="ECO:0000313" key="2">
    <source>
        <dbReference type="EMBL" id="OCF50731.1"/>
    </source>
</evidence>
<keyword evidence="4" id="KW-1185">Reference proteome</keyword>
<dbReference type="AlphaFoldDB" id="A0A1B9I5G4"/>
<organism evidence="2">
    <name type="scientific">Kwoniella pini CBS 10737</name>
    <dbReference type="NCBI Taxonomy" id="1296096"/>
    <lineage>
        <taxon>Eukaryota</taxon>
        <taxon>Fungi</taxon>
        <taxon>Dikarya</taxon>
        <taxon>Basidiomycota</taxon>
        <taxon>Agaricomycotina</taxon>
        <taxon>Tremellomycetes</taxon>
        <taxon>Tremellales</taxon>
        <taxon>Cryptococcaceae</taxon>
        <taxon>Kwoniella</taxon>
    </lineage>
</organism>
<feature type="compositionally biased region" description="Acidic residues" evidence="1">
    <location>
        <begin position="248"/>
        <end position="266"/>
    </location>
</feature>
<gene>
    <name evidence="2" type="ORF">I206_02787</name>
    <name evidence="3" type="ORF">I206_102438</name>
</gene>
<dbReference type="Proteomes" id="UP000094020">
    <property type="component" value="Chromosome 3"/>
</dbReference>
<dbReference type="GeneID" id="30171156"/>
<dbReference type="EMBL" id="CP144521">
    <property type="protein sequence ID" value="WWC68509.1"/>
    <property type="molecule type" value="Genomic_DNA"/>
</dbReference>
<dbReference type="OrthoDB" id="2573023at2759"/>
<dbReference type="KEGG" id="kpin:30171156"/>
<evidence type="ECO:0000313" key="4">
    <source>
        <dbReference type="Proteomes" id="UP000094020"/>
    </source>
</evidence>
<proteinExistence type="predicted"/>
<reference evidence="3" key="4">
    <citation type="submission" date="2024-02" db="EMBL/GenBank/DDBJ databases">
        <title>Comparative genomics of Cryptococcus and Kwoniella reveals pathogenesis evolution and contrasting modes of karyotype evolution via chromosome fusion or intercentromeric recombination.</title>
        <authorList>
            <person name="Coelho M.A."/>
            <person name="David-Palma M."/>
            <person name="Shea T."/>
            <person name="Bowers K."/>
            <person name="McGinley-Smith S."/>
            <person name="Mohammad A.W."/>
            <person name="Gnirke A."/>
            <person name="Yurkov A.M."/>
            <person name="Nowrousian M."/>
            <person name="Sun S."/>
            <person name="Cuomo C.A."/>
            <person name="Heitman J."/>
        </authorList>
    </citation>
    <scope>NUCLEOTIDE SEQUENCE</scope>
    <source>
        <strain evidence="3">CBS 10737</strain>
    </source>
</reference>
<feature type="region of interest" description="Disordered" evidence="1">
    <location>
        <begin position="170"/>
        <end position="192"/>
    </location>
</feature>
<protein>
    <submittedName>
        <fullName evidence="2">Uncharacterized protein</fullName>
    </submittedName>
</protein>
<feature type="region of interest" description="Disordered" evidence="1">
    <location>
        <begin position="21"/>
        <end position="78"/>
    </location>
</feature>
<dbReference type="EMBL" id="KI894009">
    <property type="protein sequence ID" value="OCF50731.1"/>
    <property type="molecule type" value="Genomic_DNA"/>
</dbReference>
<feature type="region of interest" description="Disordered" evidence="1">
    <location>
        <begin position="283"/>
        <end position="317"/>
    </location>
</feature>
<accession>A0A1B9I5G4</accession>
<reference evidence="3" key="2">
    <citation type="submission" date="2013-07" db="EMBL/GenBank/DDBJ databases">
        <authorList>
            <consortium name="The Broad Institute Genome Sequencing Platform"/>
            <person name="Cuomo C."/>
            <person name="Litvintseva A."/>
            <person name="Chen Y."/>
            <person name="Heitman J."/>
            <person name="Sun S."/>
            <person name="Springer D."/>
            <person name="Dromer F."/>
            <person name="Young S.K."/>
            <person name="Zeng Q."/>
            <person name="Gargeya S."/>
            <person name="Fitzgerald M."/>
            <person name="Abouelleil A."/>
            <person name="Alvarado L."/>
            <person name="Berlin A.M."/>
            <person name="Chapman S.B."/>
            <person name="Dewar J."/>
            <person name="Goldberg J."/>
            <person name="Griggs A."/>
            <person name="Gujja S."/>
            <person name="Hansen M."/>
            <person name="Howarth C."/>
            <person name="Imamovic A."/>
            <person name="Larimer J."/>
            <person name="McCowan C."/>
            <person name="Murphy C."/>
            <person name="Pearson M."/>
            <person name="Priest M."/>
            <person name="Roberts A."/>
            <person name="Saif S."/>
            <person name="Shea T."/>
            <person name="Sykes S."/>
            <person name="Wortman J."/>
            <person name="Nusbaum C."/>
            <person name="Birren B."/>
        </authorList>
    </citation>
    <scope>NUCLEOTIDE SEQUENCE</scope>
    <source>
        <strain evidence="3">CBS 10737</strain>
    </source>
</reference>
<sequence length="373" mass="41765">MNPPQLQDQAQTMFVNSFNCQQSTSLPNPPFARVISPRPKLRSCLSPSRSPFVTPQPESSAPTPGGSRSTSFSSCASGETGWKRTKCVRWREMNGCAVTSTHDTYSHDEYDRTPLEPPSTAERECVLPERGSRCLSMSRDCFISESESYADELEELDNEQDTTVDSYFLNTPPPTESCSENGEENEDEAEEKRQWEICMERRRQMFARMCPQSRSNGSPDEDRHPEFEGYKSISATLANLLRSISDNCEELTEEPEAEEEEEEEEESINKDCGFGFTSLTLIGDREEKDSEIDTPSLISTEDESMTDDSIASPGGSSNNSVNCTIIPNQQLGICTEEMVLAAWSNKETSSTLIDKSQEQVERGRNRAVRLTTL</sequence>